<dbReference type="OMA" id="NGCACEN"/>
<dbReference type="OrthoDB" id="6160692at2759"/>
<dbReference type="GeneID" id="20239785"/>
<protein>
    <recommendedName>
        <fullName evidence="7">Major facilitator superfamily (MFS) profile domain-containing protein</fullName>
    </recommendedName>
</protein>
<dbReference type="GO" id="GO:0016020">
    <property type="term" value="C:membrane"/>
    <property type="evidence" value="ECO:0007669"/>
    <property type="project" value="UniProtKB-SubCell"/>
</dbReference>
<dbReference type="GO" id="GO:0022857">
    <property type="term" value="F:transmembrane transporter activity"/>
    <property type="evidence" value="ECO:0007669"/>
    <property type="project" value="InterPro"/>
</dbReference>
<evidence type="ECO:0000256" key="3">
    <source>
        <dbReference type="ARBA" id="ARBA00022989"/>
    </source>
</evidence>
<keyword evidence="4 6" id="KW-0472">Membrane</keyword>
<keyword evidence="2 6" id="KW-0812">Transmembrane</keyword>
<keyword evidence="9" id="KW-1185">Reference proteome</keyword>
<dbReference type="HOGENOM" id="CLU_001265_5_0_1"/>
<dbReference type="Proteomes" id="UP000030746">
    <property type="component" value="Unassembled WGS sequence"/>
</dbReference>
<dbReference type="RefSeq" id="XP_009059380.1">
    <property type="nucleotide sequence ID" value="XM_009061132.1"/>
</dbReference>
<feature type="region of interest" description="Disordered" evidence="5">
    <location>
        <begin position="95"/>
        <end position="134"/>
    </location>
</feature>
<feature type="transmembrane region" description="Helical" evidence="6">
    <location>
        <begin position="576"/>
        <end position="595"/>
    </location>
</feature>
<keyword evidence="3 6" id="KW-1133">Transmembrane helix</keyword>
<dbReference type="PROSITE" id="PS50850">
    <property type="entry name" value="MFS"/>
    <property type="match status" value="1"/>
</dbReference>
<dbReference type="PANTHER" id="PTHR11662:SF399">
    <property type="entry name" value="FI19708P1-RELATED"/>
    <property type="match status" value="1"/>
</dbReference>
<dbReference type="Pfam" id="PF07690">
    <property type="entry name" value="MFS_1"/>
    <property type="match status" value="1"/>
</dbReference>
<reference evidence="8 9" key="1">
    <citation type="journal article" date="2013" name="Nature">
        <title>Insights into bilaterian evolution from three spiralian genomes.</title>
        <authorList>
            <person name="Simakov O."/>
            <person name="Marletaz F."/>
            <person name="Cho S.J."/>
            <person name="Edsinger-Gonzales E."/>
            <person name="Havlak P."/>
            <person name="Hellsten U."/>
            <person name="Kuo D.H."/>
            <person name="Larsson T."/>
            <person name="Lv J."/>
            <person name="Arendt D."/>
            <person name="Savage R."/>
            <person name="Osoegawa K."/>
            <person name="de Jong P."/>
            <person name="Grimwood J."/>
            <person name="Chapman J.A."/>
            <person name="Shapiro H."/>
            <person name="Aerts A."/>
            <person name="Otillar R.P."/>
            <person name="Terry A.Y."/>
            <person name="Boore J.L."/>
            <person name="Grigoriev I.V."/>
            <person name="Lindberg D.R."/>
            <person name="Seaver E.C."/>
            <person name="Weisblat D.A."/>
            <person name="Putnam N.H."/>
            <person name="Rokhsar D.S."/>
        </authorList>
    </citation>
    <scope>NUCLEOTIDE SEQUENCE [LARGE SCALE GENOMIC DNA]</scope>
</reference>
<evidence type="ECO:0000256" key="4">
    <source>
        <dbReference type="ARBA" id="ARBA00023136"/>
    </source>
</evidence>
<organism evidence="8 9">
    <name type="scientific">Lottia gigantea</name>
    <name type="common">Giant owl limpet</name>
    <dbReference type="NCBI Taxonomy" id="225164"/>
    <lineage>
        <taxon>Eukaryota</taxon>
        <taxon>Metazoa</taxon>
        <taxon>Spiralia</taxon>
        <taxon>Lophotrochozoa</taxon>
        <taxon>Mollusca</taxon>
        <taxon>Gastropoda</taxon>
        <taxon>Patellogastropoda</taxon>
        <taxon>Lottioidea</taxon>
        <taxon>Lottiidae</taxon>
        <taxon>Lottia</taxon>
    </lineage>
</organism>
<dbReference type="CTD" id="20239785"/>
<feature type="transmembrane region" description="Helical" evidence="6">
    <location>
        <begin position="508"/>
        <end position="526"/>
    </location>
</feature>
<dbReference type="FunFam" id="1.20.1250.20:FF:000532">
    <property type="entry name" value="SLC (SoLute Carrier) homolog"/>
    <property type="match status" value="1"/>
</dbReference>
<dbReference type="AlphaFoldDB" id="V4A9F0"/>
<proteinExistence type="predicted"/>
<dbReference type="GO" id="GO:0006820">
    <property type="term" value="P:monoatomic anion transport"/>
    <property type="evidence" value="ECO:0007669"/>
    <property type="project" value="TreeGrafter"/>
</dbReference>
<feature type="transmembrane region" description="Helical" evidence="6">
    <location>
        <begin position="438"/>
        <end position="461"/>
    </location>
</feature>
<feature type="compositionally biased region" description="Basic and acidic residues" evidence="5">
    <location>
        <begin position="104"/>
        <end position="121"/>
    </location>
</feature>
<evidence type="ECO:0000313" key="9">
    <source>
        <dbReference type="Proteomes" id="UP000030746"/>
    </source>
</evidence>
<dbReference type="InterPro" id="IPR036259">
    <property type="entry name" value="MFS_trans_sf"/>
</dbReference>
<dbReference type="InterPro" id="IPR011701">
    <property type="entry name" value="MFS"/>
</dbReference>
<feature type="transmembrane region" description="Helical" evidence="6">
    <location>
        <begin position="343"/>
        <end position="363"/>
    </location>
</feature>
<dbReference type="EMBL" id="KB202518">
    <property type="protein sequence ID" value="ESO89906.1"/>
    <property type="molecule type" value="Genomic_DNA"/>
</dbReference>
<dbReference type="Gene3D" id="1.20.1250.20">
    <property type="entry name" value="MFS general substrate transporter like domains"/>
    <property type="match status" value="2"/>
</dbReference>
<feature type="domain" description="Major facilitator superfamily (MFS) profile" evidence="7">
    <location>
        <begin position="146"/>
        <end position="600"/>
    </location>
</feature>
<gene>
    <name evidence="8" type="ORF">LOTGIDRAFT_164601</name>
</gene>
<evidence type="ECO:0000256" key="2">
    <source>
        <dbReference type="ARBA" id="ARBA00022692"/>
    </source>
</evidence>
<dbReference type="PANTHER" id="PTHR11662">
    <property type="entry name" value="SOLUTE CARRIER FAMILY 17"/>
    <property type="match status" value="1"/>
</dbReference>
<dbReference type="SUPFAM" id="SSF103473">
    <property type="entry name" value="MFS general substrate transporter"/>
    <property type="match status" value="1"/>
</dbReference>
<dbReference type="InterPro" id="IPR020846">
    <property type="entry name" value="MFS_dom"/>
</dbReference>
<feature type="transmembrane region" description="Helical" evidence="6">
    <location>
        <begin position="249"/>
        <end position="265"/>
    </location>
</feature>
<evidence type="ECO:0000256" key="5">
    <source>
        <dbReference type="SAM" id="MobiDB-lite"/>
    </source>
</evidence>
<evidence type="ECO:0000256" key="6">
    <source>
        <dbReference type="SAM" id="Phobius"/>
    </source>
</evidence>
<evidence type="ECO:0000313" key="8">
    <source>
        <dbReference type="EMBL" id="ESO89906.1"/>
    </source>
</evidence>
<feature type="transmembrane region" description="Helical" evidence="6">
    <location>
        <begin position="538"/>
        <end position="561"/>
    </location>
</feature>
<dbReference type="KEGG" id="lgi:LOTGIDRAFT_164601"/>
<sequence>MFDNAVAIENPSTGDFEEDIIHRHEETASSSNATICDIESSEDEVNDSEFKATTFAECLRHLDVAHVKKCRNYEYSDTLANPTFFLRSQYANGLTQNDQTPEQTPEKKEEKEAVKDTEKDKKNKSKKPTQKLPSLKERCSSWRWRLAIILSMGNFITMALREAMPIAIVCMAGPAEDEVYNTSTIVFVNVTAQIDNKTELITEERETEKEYEFSWDKNTRGLVLSANRYSGFFMPLIGGIISQKFGAKRFIFVVMTIAGISYILIPEMTRMHVYSLISLQFSVGLFTYGNKPAYQDVWSLWSPYLEKVSLASFSKAGANLGNTFSSLTYGFLCTIELDNGWPFIFYIFGSVCLLWCALWFFFVSNSPEEHKFISEEEKKYIIANRVGITGKKKPKTPWKSVLTSRPVWAIIITQTCQTWCGTTLSLFLPLYLNGVLEFSIGITGVIISVQFLFRFVGSLFWGFLSDVLLRKTPLSVTVIRKLVQIIGFVMSAILSSVVTFIPLEYREWAIVVLAFLLFFQSAAPSSSAIAPLDIAPRFAGIITGLFIVVGSSISILVPIVVSDLTFEGRREVEWRIIFSMLSGVYILGSFVYLVFGSSKLQHWATASEKKTMPVKKKTEKVGVDNIVFEIETVS</sequence>
<comment type="subcellular location">
    <subcellularLocation>
        <location evidence="1">Membrane</location>
        <topology evidence="1">Multi-pass membrane protein</topology>
    </subcellularLocation>
</comment>
<feature type="transmembrane region" description="Helical" evidence="6">
    <location>
        <begin position="482"/>
        <end position="502"/>
    </location>
</feature>
<evidence type="ECO:0000256" key="1">
    <source>
        <dbReference type="ARBA" id="ARBA00004141"/>
    </source>
</evidence>
<dbReference type="InterPro" id="IPR050382">
    <property type="entry name" value="MFS_Na/Anion_cotransporter"/>
</dbReference>
<dbReference type="STRING" id="225164.V4A9F0"/>
<accession>V4A9F0</accession>
<evidence type="ECO:0000259" key="7">
    <source>
        <dbReference type="PROSITE" id="PS50850"/>
    </source>
</evidence>
<name>V4A9F0_LOTGI</name>